<dbReference type="PANTHER" id="PTHR47739:SF1">
    <property type="entry name" value="TRNA1(VAL) (ADENINE(37)-N6)-METHYLTRANSFERASE"/>
    <property type="match status" value="1"/>
</dbReference>
<sequence>MKIGTDAVLLGAWASLKHQPNSILDVGAGTGIIALQMAQRSLAETIDAIELNDAAFEECVTNFENSSWGARLFCYHASFQEFVVEVDELYESIISNPPFFNHKRNTGVQNPRTNARFTETLAFEDLLAGVANLLSENGVFSCIIPAEFHLEFIAIAKENKLRLNRICYVKGNPDTPVKRCLMEFSFQKSQLQEEDLTIEFARHHYTEDYVALTKDFYLKM</sequence>
<dbReference type="GO" id="GO:0016430">
    <property type="term" value="F:tRNA (adenine-N6)-methyltransferase activity"/>
    <property type="evidence" value="ECO:0007669"/>
    <property type="project" value="UniProtKB-UniRule"/>
</dbReference>
<dbReference type="InterPro" id="IPR007848">
    <property type="entry name" value="Small_mtfrase_dom"/>
</dbReference>
<dbReference type="InterPro" id="IPR022882">
    <property type="entry name" value="tRNA_adenine-N6_MeTrfase"/>
</dbReference>
<comment type="caution">
    <text evidence="8">The sequence shown here is derived from an EMBL/GenBank/DDBJ whole genome shotgun (WGS) entry which is preliminary data.</text>
</comment>
<keyword evidence="9" id="KW-1185">Reference proteome</keyword>
<keyword evidence="4 6" id="KW-0949">S-adenosyl-L-methionine</keyword>
<keyword evidence="2 6" id="KW-0489">Methyltransferase</keyword>
<evidence type="ECO:0000256" key="6">
    <source>
        <dbReference type="HAMAP-Rule" id="MF_01872"/>
    </source>
</evidence>
<comment type="function">
    <text evidence="6">Specifically methylates the adenine in position 37 of tRNA(1)(Val) (anticodon cmo5UAC).</text>
</comment>
<dbReference type="InterPro" id="IPR050210">
    <property type="entry name" value="tRNA_Adenine-N(6)_MTase"/>
</dbReference>
<evidence type="ECO:0000256" key="4">
    <source>
        <dbReference type="ARBA" id="ARBA00022691"/>
    </source>
</evidence>
<evidence type="ECO:0000256" key="3">
    <source>
        <dbReference type="ARBA" id="ARBA00022679"/>
    </source>
</evidence>
<comment type="similarity">
    <text evidence="6">Belongs to the methyltransferase superfamily. tRNA (adenine-N(6)-)-methyltransferase family.</text>
</comment>
<dbReference type="GO" id="GO:0003676">
    <property type="term" value="F:nucleic acid binding"/>
    <property type="evidence" value="ECO:0007669"/>
    <property type="project" value="InterPro"/>
</dbReference>
<dbReference type="EMBL" id="BMGL01000001">
    <property type="protein sequence ID" value="GGE03821.1"/>
    <property type="molecule type" value="Genomic_DNA"/>
</dbReference>
<comment type="catalytic activity">
    <reaction evidence="6">
        <text>adenosine(37) in tRNA1(Val) + S-adenosyl-L-methionine = N(6)-methyladenosine(37) in tRNA1(Val) + S-adenosyl-L-homocysteine + H(+)</text>
        <dbReference type="Rhea" id="RHEA:43160"/>
        <dbReference type="Rhea" id="RHEA-COMP:10369"/>
        <dbReference type="Rhea" id="RHEA-COMP:10370"/>
        <dbReference type="ChEBI" id="CHEBI:15378"/>
        <dbReference type="ChEBI" id="CHEBI:57856"/>
        <dbReference type="ChEBI" id="CHEBI:59789"/>
        <dbReference type="ChEBI" id="CHEBI:74411"/>
        <dbReference type="ChEBI" id="CHEBI:74449"/>
        <dbReference type="EC" id="2.1.1.223"/>
    </reaction>
</comment>
<evidence type="ECO:0000313" key="8">
    <source>
        <dbReference type="EMBL" id="GGE03821.1"/>
    </source>
</evidence>
<name>A0A917E4V6_9FLAO</name>
<dbReference type="InterPro" id="IPR029063">
    <property type="entry name" value="SAM-dependent_MTases_sf"/>
</dbReference>
<dbReference type="GO" id="GO:0005737">
    <property type="term" value="C:cytoplasm"/>
    <property type="evidence" value="ECO:0007669"/>
    <property type="project" value="UniProtKB-SubCell"/>
</dbReference>
<evidence type="ECO:0000313" key="9">
    <source>
        <dbReference type="Proteomes" id="UP000599688"/>
    </source>
</evidence>
<reference evidence="8 9" key="1">
    <citation type="journal article" date="2014" name="Int. J. Syst. Evol. Microbiol.">
        <title>Complete genome sequence of Corynebacterium casei LMG S-19264T (=DSM 44701T), isolated from a smear-ripened cheese.</title>
        <authorList>
            <consortium name="US DOE Joint Genome Institute (JGI-PGF)"/>
            <person name="Walter F."/>
            <person name="Albersmeier A."/>
            <person name="Kalinowski J."/>
            <person name="Ruckert C."/>
        </authorList>
    </citation>
    <scope>NUCLEOTIDE SEQUENCE [LARGE SCALE GENOMIC DNA]</scope>
    <source>
        <strain evidence="8 9">CGMCC 1.12925</strain>
    </source>
</reference>
<dbReference type="GO" id="GO:0008033">
    <property type="term" value="P:tRNA processing"/>
    <property type="evidence" value="ECO:0007669"/>
    <property type="project" value="UniProtKB-UniRule"/>
</dbReference>
<accession>A0A917E4V6</accession>
<dbReference type="SUPFAM" id="SSF53335">
    <property type="entry name" value="S-adenosyl-L-methionine-dependent methyltransferases"/>
    <property type="match status" value="1"/>
</dbReference>
<dbReference type="Gene3D" id="3.40.50.150">
    <property type="entry name" value="Vaccinia Virus protein VP39"/>
    <property type="match status" value="1"/>
</dbReference>
<keyword evidence="1 6" id="KW-0963">Cytoplasm</keyword>
<evidence type="ECO:0000256" key="5">
    <source>
        <dbReference type="ARBA" id="ARBA00022694"/>
    </source>
</evidence>
<feature type="domain" description="Methyltransferase small" evidence="7">
    <location>
        <begin position="19"/>
        <end position="105"/>
    </location>
</feature>
<dbReference type="CDD" id="cd02440">
    <property type="entry name" value="AdoMet_MTases"/>
    <property type="match status" value="1"/>
</dbReference>
<evidence type="ECO:0000259" key="7">
    <source>
        <dbReference type="Pfam" id="PF05175"/>
    </source>
</evidence>
<dbReference type="HAMAP" id="MF_01872">
    <property type="entry name" value="tRNA_methyltr_YfiC"/>
    <property type="match status" value="1"/>
</dbReference>
<keyword evidence="5 6" id="KW-0819">tRNA processing</keyword>
<keyword evidence="3 6" id="KW-0808">Transferase</keyword>
<protein>
    <recommendedName>
        <fullName evidence="6">tRNA1(Val) (adenine(37)-N6)-methyltransferase</fullName>
        <ecNumber evidence="6">2.1.1.223</ecNumber>
    </recommendedName>
    <alternativeName>
        <fullName evidence="6">tRNA m6A37 methyltransferase</fullName>
    </alternativeName>
</protein>
<gene>
    <name evidence="8" type="ORF">GCM10010831_01710</name>
</gene>
<dbReference type="PROSITE" id="PS00092">
    <property type="entry name" value="N6_MTASE"/>
    <property type="match status" value="1"/>
</dbReference>
<comment type="subcellular location">
    <subcellularLocation>
        <location evidence="6">Cytoplasm</location>
    </subcellularLocation>
</comment>
<dbReference type="AlphaFoldDB" id="A0A917E4V6"/>
<evidence type="ECO:0000256" key="2">
    <source>
        <dbReference type="ARBA" id="ARBA00022603"/>
    </source>
</evidence>
<organism evidence="8 9">
    <name type="scientific">Psychroflexus salis</name>
    <dbReference type="NCBI Taxonomy" id="1526574"/>
    <lineage>
        <taxon>Bacteria</taxon>
        <taxon>Pseudomonadati</taxon>
        <taxon>Bacteroidota</taxon>
        <taxon>Flavobacteriia</taxon>
        <taxon>Flavobacteriales</taxon>
        <taxon>Flavobacteriaceae</taxon>
        <taxon>Psychroflexus</taxon>
    </lineage>
</organism>
<dbReference type="Proteomes" id="UP000599688">
    <property type="component" value="Unassembled WGS sequence"/>
</dbReference>
<dbReference type="PANTHER" id="PTHR47739">
    <property type="entry name" value="TRNA1(VAL) (ADENINE(37)-N6)-METHYLTRANSFERASE"/>
    <property type="match status" value="1"/>
</dbReference>
<evidence type="ECO:0000256" key="1">
    <source>
        <dbReference type="ARBA" id="ARBA00022490"/>
    </source>
</evidence>
<dbReference type="EC" id="2.1.1.223" evidence="6"/>
<dbReference type="Pfam" id="PF05175">
    <property type="entry name" value="MTS"/>
    <property type="match status" value="1"/>
</dbReference>
<dbReference type="GO" id="GO:0032259">
    <property type="term" value="P:methylation"/>
    <property type="evidence" value="ECO:0007669"/>
    <property type="project" value="UniProtKB-KW"/>
</dbReference>
<dbReference type="InterPro" id="IPR002052">
    <property type="entry name" value="DNA_methylase_N6_adenine_CS"/>
</dbReference>
<proteinExistence type="inferred from homology"/>